<name>A0AA39AC97_VITRO</name>
<accession>A0AA39AC97</accession>
<keyword evidence="3" id="KW-1185">Reference proteome</keyword>
<organism evidence="2 3">
    <name type="scientific">Vitis rotundifolia</name>
    <name type="common">Muscadine grape</name>
    <dbReference type="NCBI Taxonomy" id="103349"/>
    <lineage>
        <taxon>Eukaryota</taxon>
        <taxon>Viridiplantae</taxon>
        <taxon>Streptophyta</taxon>
        <taxon>Embryophyta</taxon>
        <taxon>Tracheophyta</taxon>
        <taxon>Spermatophyta</taxon>
        <taxon>Magnoliopsida</taxon>
        <taxon>eudicotyledons</taxon>
        <taxon>Gunneridae</taxon>
        <taxon>Pentapetalae</taxon>
        <taxon>rosids</taxon>
        <taxon>Vitales</taxon>
        <taxon>Vitaceae</taxon>
        <taxon>Viteae</taxon>
        <taxon>Vitis</taxon>
    </lineage>
</organism>
<reference evidence="2 3" key="1">
    <citation type="journal article" date="2023" name="BMC Biotechnol.">
        <title>Vitis rotundifolia cv Carlos genome sequencing.</title>
        <authorList>
            <person name="Huff M."/>
            <person name="Hulse-Kemp A."/>
            <person name="Scheffler B."/>
            <person name="Youngblood R."/>
            <person name="Simpson S."/>
            <person name="Babiker E."/>
            <person name="Staton M."/>
        </authorList>
    </citation>
    <scope>NUCLEOTIDE SEQUENCE [LARGE SCALE GENOMIC DNA]</scope>
    <source>
        <tissue evidence="2">Leaf</tissue>
    </source>
</reference>
<comment type="caution">
    <text evidence="2">The sequence shown here is derived from an EMBL/GenBank/DDBJ whole genome shotgun (WGS) entry which is preliminary data.</text>
</comment>
<proteinExistence type="predicted"/>
<dbReference type="AlphaFoldDB" id="A0AA39AC97"/>
<evidence type="ECO:0000256" key="1">
    <source>
        <dbReference type="SAM" id="MobiDB-lite"/>
    </source>
</evidence>
<protein>
    <submittedName>
        <fullName evidence="2">Uncharacterized protein</fullName>
    </submittedName>
</protein>
<feature type="region of interest" description="Disordered" evidence="1">
    <location>
        <begin position="1"/>
        <end position="37"/>
    </location>
</feature>
<sequence length="124" mass="13836">MNTQGDNFIAKITRTNDQDQEQNREKGKCESVEAEPISRRTDFSGGKVLVVTDVFDGGEGEGEALGERDMRLVVPKMKRVVAVERPATVIWGKERRGSEMATAAMDFMGWTSIGMPKRKLVEML</sequence>
<evidence type="ECO:0000313" key="2">
    <source>
        <dbReference type="EMBL" id="KAJ9704946.1"/>
    </source>
</evidence>
<evidence type="ECO:0000313" key="3">
    <source>
        <dbReference type="Proteomes" id="UP001168098"/>
    </source>
</evidence>
<feature type="compositionally biased region" description="Basic and acidic residues" evidence="1">
    <location>
        <begin position="14"/>
        <end position="37"/>
    </location>
</feature>
<gene>
    <name evidence="2" type="ORF">PVL29_003141</name>
</gene>
<dbReference type="EMBL" id="JARBHA010000003">
    <property type="protein sequence ID" value="KAJ9704946.1"/>
    <property type="molecule type" value="Genomic_DNA"/>
</dbReference>
<dbReference type="Proteomes" id="UP001168098">
    <property type="component" value="Unassembled WGS sequence"/>
</dbReference>